<dbReference type="Proteomes" id="UP000807353">
    <property type="component" value="Unassembled WGS sequence"/>
</dbReference>
<protein>
    <submittedName>
        <fullName evidence="2">Uncharacterized protein</fullName>
    </submittedName>
</protein>
<keyword evidence="3" id="KW-1185">Reference proteome</keyword>
<dbReference type="AlphaFoldDB" id="A0A9P5XQH7"/>
<reference evidence="2" key="1">
    <citation type="submission" date="2020-11" db="EMBL/GenBank/DDBJ databases">
        <authorList>
            <consortium name="DOE Joint Genome Institute"/>
            <person name="Ahrendt S."/>
            <person name="Riley R."/>
            <person name="Andreopoulos W."/>
            <person name="Labutti K."/>
            <person name="Pangilinan J."/>
            <person name="Ruiz-Duenas F.J."/>
            <person name="Barrasa J.M."/>
            <person name="Sanchez-Garcia M."/>
            <person name="Camarero S."/>
            <person name="Miyauchi S."/>
            <person name="Serrano A."/>
            <person name="Linde D."/>
            <person name="Babiker R."/>
            <person name="Drula E."/>
            <person name="Ayuso-Fernandez I."/>
            <person name="Pacheco R."/>
            <person name="Padilla G."/>
            <person name="Ferreira P."/>
            <person name="Barriuso J."/>
            <person name="Kellner H."/>
            <person name="Castanera R."/>
            <person name="Alfaro M."/>
            <person name="Ramirez L."/>
            <person name="Pisabarro A.G."/>
            <person name="Kuo A."/>
            <person name="Tritt A."/>
            <person name="Lipzen A."/>
            <person name="He G."/>
            <person name="Yan M."/>
            <person name="Ng V."/>
            <person name="Cullen D."/>
            <person name="Martin F."/>
            <person name="Rosso M.-N."/>
            <person name="Henrissat B."/>
            <person name="Hibbett D."/>
            <person name="Martinez A.T."/>
            <person name="Grigoriev I.V."/>
        </authorList>
    </citation>
    <scope>NUCLEOTIDE SEQUENCE</scope>
    <source>
        <strain evidence="2">CBS 247.69</strain>
    </source>
</reference>
<name>A0A9P5XQH7_9AGAR</name>
<dbReference type="EMBL" id="MU150552">
    <property type="protein sequence ID" value="KAF9455703.1"/>
    <property type="molecule type" value="Genomic_DNA"/>
</dbReference>
<evidence type="ECO:0000313" key="2">
    <source>
        <dbReference type="EMBL" id="KAF9455703.1"/>
    </source>
</evidence>
<organism evidence="2 3">
    <name type="scientific">Collybia nuda</name>
    <dbReference type="NCBI Taxonomy" id="64659"/>
    <lineage>
        <taxon>Eukaryota</taxon>
        <taxon>Fungi</taxon>
        <taxon>Dikarya</taxon>
        <taxon>Basidiomycota</taxon>
        <taxon>Agaricomycotina</taxon>
        <taxon>Agaricomycetes</taxon>
        <taxon>Agaricomycetidae</taxon>
        <taxon>Agaricales</taxon>
        <taxon>Tricholomatineae</taxon>
        <taxon>Clitocybaceae</taxon>
        <taxon>Collybia</taxon>
    </lineage>
</organism>
<feature type="compositionally biased region" description="Basic and acidic residues" evidence="1">
    <location>
        <begin position="1"/>
        <end position="11"/>
    </location>
</feature>
<feature type="region of interest" description="Disordered" evidence="1">
    <location>
        <begin position="1"/>
        <end position="70"/>
    </location>
</feature>
<proteinExistence type="predicted"/>
<accession>A0A9P5XQH7</accession>
<comment type="caution">
    <text evidence="2">The sequence shown here is derived from an EMBL/GenBank/DDBJ whole genome shotgun (WGS) entry which is preliminary data.</text>
</comment>
<gene>
    <name evidence="2" type="ORF">BDZ94DRAFT_1315936</name>
</gene>
<evidence type="ECO:0000313" key="3">
    <source>
        <dbReference type="Proteomes" id="UP000807353"/>
    </source>
</evidence>
<evidence type="ECO:0000256" key="1">
    <source>
        <dbReference type="SAM" id="MobiDB-lite"/>
    </source>
</evidence>
<sequence length="70" mass="7647">MATPSESREMEQGNEDEGKETKEGDSSNSDSDGDVVMADSDEDGEFFQCIRPSGPVMMNLPPLHTMTSMM</sequence>